<proteinExistence type="predicted"/>
<name>A0A6C0JUN8_9ZZZZ</name>
<evidence type="ECO:0000313" key="1">
    <source>
        <dbReference type="EMBL" id="QHU08420.1"/>
    </source>
</evidence>
<organism evidence="1">
    <name type="scientific">viral metagenome</name>
    <dbReference type="NCBI Taxonomy" id="1070528"/>
    <lineage>
        <taxon>unclassified sequences</taxon>
        <taxon>metagenomes</taxon>
        <taxon>organismal metagenomes</taxon>
    </lineage>
</organism>
<sequence length="90" mass="10289">MQKAIRENRLGWLRENRDKATLSDLFYSNKNGSLEATWIIFNSSAIKDLLYERCGHKFTEEELGVLGYDISVDAGIDPRNIARLIKGLQT</sequence>
<reference evidence="1" key="1">
    <citation type="journal article" date="2020" name="Nature">
        <title>Giant virus diversity and host interactions through global metagenomics.</title>
        <authorList>
            <person name="Schulz F."/>
            <person name="Roux S."/>
            <person name="Paez-Espino D."/>
            <person name="Jungbluth S."/>
            <person name="Walsh D.A."/>
            <person name="Denef V.J."/>
            <person name="McMahon K.D."/>
            <person name="Konstantinidis K.T."/>
            <person name="Eloe-Fadrosh E.A."/>
            <person name="Kyrpides N.C."/>
            <person name="Woyke T."/>
        </authorList>
    </citation>
    <scope>NUCLEOTIDE SEQUENCE</scope>
    <source>
        <strain evidence="1">GVMAG-S-1062768-28</strain>
    </source>
</reference>
<protein>
    <submittedName>
        <fullName evidence="1">Uncharacterized protein</fullName>
    </submittedName>
</protein>
<dbReference type="EMBL" id="MN740696">
    <property type="protein sequence ID" value="QHU08420.1"/>
    <property type="molecule type" value="Genomic_DNA"/>
</dbReference>
<dbReference type="AlphaFoldDB" id="A0A6C0JUN8"/>
<accession>A0A6C0JUN8</accession>